<reference evidence="8 9" key="2">
    <citation type="submission" date="2019-09" db="EMBL/GenBank/DDBJ databases">
        <authorList>
            <person name="Jin C."/>
        </authorList>
    </citation>
    <scope>NUCLEOTIDE SEQUENCE [LARGE SCALE GENOMIC DNA]</scope>
    <source>
        <strain evidence="8 9">BN140002</strain>
    </source>
</reference>
<evidence type="ECO:0000256" key="6">
    <source>
        <dbReference type="PIRNR" id="PIRNR000535"/>
    </source>
</evidence>
<proteinExistence type="inferred from homology"/>
<evidence type="ECO:0000259" key="7">
    <source>
        <dbReference type="Pfam" id="PF00294"/>
    </source>
</evidence>
<dbReference type="OrthoDB" id="9801219at2"/>
<comment type="similarity">
    <text evidence="1 6">Belongs to the carbohydrate kinase PfkB family.</text>
</comment>
<evidence type="ECO:0000256" key="2">
    <source>
        <dbReference type="ARBA" id="ARBA00022679"/>
    </source>
</evidence>
<dbReference type="FunFam" id="3.40.1190.20:FF:000001">
    <property type="entry name" value="Phosphofructokinase"/>
    <property type="match status" value="1"/>
</dbReference>
<evidence type="ECO:0000313" key="8">
    <source>
        <dbReference type="EMBL" id="KAA2238211.1"/>
    </source>
</evidence>
<dbReference type="InterPro" id="IPR011611">
    <property type="entry name" value="PfkB_dom"/>
</dbReference>
<comment type="caution">
    <text evidence="8">The sequence shown here is derived from an EMBL/GenBank/DDBJ whole genome shotgun (WGS) entry which is preliminary data.</text>
</comment>
<keyword evidence="9" id="KW-1185">Reference proteome</keyword>
<sequence>MTRIATLTLNPSIDGASEADAVRPIHKVRTTNERYDPGGGGINVARVIHALGGEATALYLAGGATGAVLDELLEGRGIARRRIEIADQTRVSHAVFERSTGFEYRFTPEGPEIRESEWRACLTAIEATPCDYLVASGSLPRGVPAGFYVEVGRIAARRGTRFVVDTSGEALRAVLAEGGLHLVKPSLGDLESAVGRRLREPGEEDAAALSLVESRAAEIVAVTMGHEGALLATQAGALYLPAPDVPVQSAVGAGDSFLAALVLRLSQGRPLEEAFRWAVAAGTAAVLTPGTELCHRADVERIYGAVAAPVARPVQRSA</sequence>
<evidence type="ECO:0000256" key="4">
    <source>
        <dbReference type="ARBA" id="ARBA00022777"/>
    </source>
</evidence>
<dbReference type="EMBL" id="VUOA01000014">
    <property type="protein sequence ID" value="KAA2238211.1"/>
    <property type="molecule type" value="Genomic_DNA"/>
</dbReference>
<evidence type="ECO:0000256" key="3">
    <source>
        <dbReference type="ARBA" id="ARBA00022741"/>
    </source>
</evidence>
<evidence type="ECO:0000256" key="5">
    <source>
        <dbReference type="ARBA" id="ARBA00022840"/>
    </source>
</evidence>
<dbReference type="Gene3D" id="3.40.1190.20">
    <property type="match status" value="1"/>
</dbReference>
<dbReference type="Pfam" id="PF00294">
    <property type="entry name" value="PfkB"/>
    <property type="match status" value="1"/>
</dbReference>
<feature type="domain" description="Carbohydrate kinase PfkB" evidence="7">
    <location>
        <begin position="20"/>
        <end position="294"/>
    </location>
</feature>
<keyword evidence="4 8" id="KW-0418">Kinase</keyword>
<dbReference type="InterPro" id="IPR002173">
    <property type="entry name" value="Carboh/pur_kinase_PfkB_CS"/>
</dbReference>
<dbReference type="Proteomes" id="UP000323142">
    <property type="component" value="Unassembled WGS sequence"/>
</dbReference>
<dbReference type="PIRSF" id="PIRSF000535">
    <property type="entry name" value="1PFK/6PFK/LacC"/>
    <property type="match status" value="1"/>
</dbReference>
<dbReference type="InterPro" id="IPR017583">
    <property type="entry name" value="Tagatose/fructose_Pkinase"/>
</dbReference>
<dbReference type="SUPFAM" id="SSF53613">
    <property type="entry name" value="Ribokinase-like"/>
    <property type="match status" value="1"/>
</dbReference>
<dbReference type="GO" id="GO:0003872">
    <property type="term" value="F:6-phosphofructokinase activity"/>
    <property type="evidence" value="ECO:0007669"/>
    <property type="project" value="TreeGrafter"/>
</dbReference>
<dbReference type="CDD" id="cd01164">
    <property type="entry name" value="FruK_PfkB_like"/>
    <property type="match status" value="1"/>
</dbReference>
<keyword evidence="3" id="KW-0547">Nucleotide-binding</keyword>
<dbReference type="PROSITE" id="PS00583">
    <property type="entry name" value="PFKB_KINASES_1"/>
    <property type="match status" value="1"/>
</dbReference>
<dbReference type="GO" id="GO:0005524">
    <property type="term" value="F:ATP binding"/>
    <property type="evidence" value="ECO:0007669"/>
    <property type="project" value="UniProtKB-KW"/>
</dbReference>
<dbReference type="GO" id="GO:0005829">
    <property type="term" value="C:cytosol"/>
    <property type="evidence" value="ECO:0007669"/>
    <property type="project" value="TreeGrafter"/>
</dbReference>
<dbReference type="RefSeq" id="WP_149816159.1">
    <property type="nucleotide sequence ID" value="NZ_VUOA01000014.1"/>
</dbReference>
<accession>A0A5B2VGH7</accession>
<evidence type="ECO:0000256" key="1">
    <source>
        <dbReference type="ARBA" id="ARBA00010688"/>
    </source>
</evidence>
<reference evidence="8 9" key="1">
    <citation type="submission" date="2019-09" db="EMBL/GenBank/DDBJ databases">
        <title>Salinarimonas rosea gen. nov., sp. nov., a new member of the a-2 subgroup of the Proteobacteria.</title>
        <authorList>
            <person name="Liu J."/>
        </authorList>
    </citation>
    <scope>NUCLEOTIDE SEQUENCE [LARGE SCALE GENOMIC DNA]</scope>
    <source>
        <strain evidence="8 9">BN140002</strain>
    </source>
</reference>
<dbReference type="NCBIfam" id="TIGR03168">
    <property type="entry name" value="1-PFK"/>
    <property type="match status" value="1"/>
</dbReference>
<dbReference type="AlphaFoldDB" id="A0A5B2VGH7"/>
<dbReference type="PANTHER" id="PTHR46566:SF2">
    <property type="entry name" value="ATP-DEPENDENT 6-PHOSPHOFRUCTOKINASE ISOZYME 2"/>
    <property type="match status" value="1"/>
</dbReference>
<keyword evidence="5" id="KW-0067">ATP-binding</keyword>
<dbReference type="InterPro" id="IPR029056">
    <property type="entry name" value="Ribokinase-like"/>
</dbReference>
<protein>
    <recommendedName>
        <fullName evidence="6">Phosphofructokinase</fullName>
    </recommendedName>
</protein>
<dbReference type="PANTHER" id="PTHR46566">
    <property type="entry name" value="1-PHOSPHOFRUCTOKINASE-RELATED"/>
    <property type="match status" value="1"/>
</dbReference>
<evidence type="ECO:0000313" key="9">
    <source>
        <dbReference type="Proteomes" id="UP000323142"/>
    </source>
</evidence>
<organism evidence="8 9">
    <name type="scientific">Salinarimonas soli</name>
    <dbReference type="NCBI Taxonomy" id="1638099"/>
    <lineage>
        <taxon>Bacteria</taxon>
        <taxon>Pseudomonadati</taxon>
        <taxon>Pseudomonadota</taxon>
        <taxon>Alphaproteobacteria</taxon>
        <taxon>Hyphomicrobiales</taxon>
        <taxon>Salinarimonadaceae</taxon>
        <taxon>Salinarimonas</taxon>
    </lineage>
</organism>
<keyword evidence="2 6" id="KW-0808">Transferase</keyword>
<gene>
    <name evidence="8" type="ORF">F0L46_06070</name>
</gene>
<name>A0A5B2VGH7_9HYPH</name>